<comment type="similarity">
    <text evidence="1">Belongs to the peptidase S49 family.</text>
</comment>
<dbReference type="Gene3D" id="3.90.226.10">
    <property type="entry name" value="2-enoyl-CoA Hydratase, Chain A, domain 1"/>
    <property type="match status" value="2"/>
</dbReference>
<evidence type="ECO:0000313" key="9">
    <source>
        <dbReference type="Proteomes" id="UP000199280"/>
    </source>
</evidence>
<dbReference type="SUPFAM" id="SSF52096">
    <property type="entry name" value="ClpP/crotonase"/>
    <property type="match status" value="1"/>
</dbReference>
<dbReference type="OrthoDB" id="9764363at2"/>
<reference evidence="7 9" key="2">
    <citation type="submission" date="2016-10" db="EMBL/GenBank/DDBJ databases">
        <authorList>
            <person name="Varghese N."/>
            <person name="Submissions S."/>
        </authorList>
    </citation>
    <scope>NUCLEOTIDE SEQUENCE [LARGE SCALE GENOMIC DNA]</scope>
    <source>
        <strain evidence="7 9">DSM 22150</strain>
    </source>
</reference>
<dbReference type="RefSeq" id="WP_068623142.1">
    <property type="nucleotide sequence ID" value="NZ_FJNB01000012.1"/>
</dbReference>
<dbReference type="STRING" id="640938.TR210_1759"/>
<dbReference type="PANTHER" id="PTHR42987:SF7">
    <property type="entry name" value="SIGNAL PEPTIDE PEPTIDASE SPPA-RELATED"/>
    <property type="match status" value="1"/>
</dbReference>
<dbReference type="Pfam" id="PF01343">
    <property type="entry name" value="Peptidase_S49"/>
    <property type="match status" value="1"/>
</dbReference>
<keyword evidence="9" id="KW-1185">Reference proteome</keyword>
<evidence type="ECO:0000256" key="1">
    <source>
        <dbReference type="ARBA" id="ARBA00008683"/>
    </source>
</evidence>
<reference evidence="6 8" key="1">
    <citation type="submission" date="2016-02" db="EMBL/GenBank/DDBJ databases">
        <authorList>
            <person name="Wen L."/>
            <person name="He K."/>
            <person name="Yang H."/>
        </authorList>
    </citation>
    <scope>NUCLEOTIDE SEQUENCE [LARGE SCALE GENOMIC DNA]</scope>
    <source>
        <strain evidence="6">Trichococcus_R210</strain>
    </source>
</reference>
<evidence type="ECO:0000313" key="6">
    <source>
        <dbReference type="EMBL" id="CZR00710.1"/>
    </source>
</evidence>
<name>A0A143YWW0_9LACT</name>
<keyword evidence="4" id="KW-0720">Serine protease</keyword>
<dbReference type="NCBIfam" id="TIGR00706">
    <property type="entry name" value="SppA_dom"/>
    <property type="match status" value="1"/>
</dbReference>
<protein>
    <submittedName>
        <fullName evidence="6">Peptidase s49</fullName>
    </submittedName>
    <submittedName>
        <fullName evidence="7">Protease-4</fullName>
    </submittedName>
</protein>
<sequence>MNKKRWIAVAIALVLFVASLGSQFLSTRLADQTEESLGQLTGNLIPGTSLQETVLEGGDASNRIAVLHVEGAIQSGSGGMLTDGSSYDHDLFLEQLQAIEEDDTVKAIFLIVDSPGGGVYESAEAHDKLYRIAAEKEIPVYASMQGTAASGGYYISAGADKIYATAETTTGSIGVIMQAIEYSGLLEKLGIEYNTIKSGSLKDIGSPDRDMTEEERALLQAYVDEAYQRFVTVVSNGRGMPEDEVRAVANGMIYSGTQAQTLGLVDEIAYTDDALEALKTAYELEDAEVFEYASTPGLFSDFSWLFAQAAAKLTSQENQTLSELQLLRDTFGTTAAPRLLYLYGGE</sequence>
<dbReference type="CDD" id="cd07023">
    <property type="entry name" value="S49_Sppa_N_C"/>
    <property type="match status" value="1"/>
</dbReference>
<dbReference type="InterPro" id="IPR004635">
    <property type="entry name" value="Pept_S49_SppA"/>
</dbReference>
<evidence type="ECO:0000256" key="4">
    <source>
        <dbReference type="ARBA" id="ARBA00022825"/>
    </source>
</evidence>
<dbReference type="PANTHER" id="PTHR42987">
    <property type="entry name" value="PEPTIDASE S49"/>
    <property type="match status" value="1"/>
</dbReference>
<evidence type="ECO:0000256" key="3">
    <source>
        <dbReference type="ARBA" id="ARBA00022801"/>
    </source>
</evidence>
<dbReference type="AlphaFoldDB" id="A0A143YWW0"/>
<evidence type="ECO:0000313" key="7">
    <source>
        <dbReference type="EMBL" id="SEJ37548.1"/>
    </source>
</evidence>
<dbReference type="InterPro" id="IPR029045">
    <property type="entry name" value="ClpP/crotonase-like_dom_sf"/>
</dbReference>
<dbReference type="Proteomes" id="UP000076878">
    <property type="component" value="Unassembled WGS sequence"/>
</dbReference>
<keyword evidence="3" id="KW-0378">Hydrolase</keyword>
<dbReference type="EMBL" id="FNYT01000012">
    <property type="protein sequence ID" value="SEJ37548.1"/>
    <property type="molecule type" value="Genomic_DNA"/>
</dbReference>
<evidence type="ECO:0000256" key="2">
    <source>
        <dbReference type="ARBA" id="ARBA00022670"/>
    </source>
</evidence>
<dbReference type="GO" id="GO:0006508">
    <property type="term" value="P:proteolysis"/>
    <property type="evidence" value="ECO:0007669"/>
    <property type="project" value="UniProtKB-KW"/>
</dbReference>
<dbReference type="InterPro" id="IPR047272">
    <property type="entry name" value="S49_SppA_C"/>
</dbReference>
<keyword evidence="2 7" id="KW-0645">Protease</keyword>
<evidence type="ECO:0000259" key="5">
    <source>
        <dbReference type="Pfam" id="PF01343"/>
    </source>
</evidence>
<dbReference type="GO" id="GO:0008236">
    <property type="term" value="F:serine-type peptidase activity"/>
    <property type="evidence" value="ECO:0007669"/>
    <property type="project" value="UniProtKB-KW"/>
</dbReference>
<evidence type="ECO:0000313" key="8">
    <source>
        <dbReference type="Proteomes" id="UP000076878"/>
    </source>
</evidence>
<gene>
    <name evidence="7" type="ORF">SAMN05216375_11244</name>
    <name evidence="6" type="ORF">TR210_1759</name>
</gene>
<dbReference type="InterPro" id="IPR002142">
    <property type="entry name" value="Peptidase_S49"/>
</dbReference>
<feature type="domain" description="Peptidase S49" evidence="5">
    <location>
        <begin position="135"/>
        <end position="283"/>
    </location>
</feature>
<proteinExistence type="inferred from homology"/>
<dbReference type="EMBL" id="FJNB01000012">
    <property type="protein sequence ID" value="CZR00710.1"/>
    <property type="molecule type" value="Genomic_DNA"/>
</dbReference>
<accession>A0A143YWW0</accession>
<dbReference type="Proteomes" id="UP000199280">
    <property type="component" value="Unassembled WGS sequence"/>
</dbReference>
<organism evidence="6 8">
    <name type="scientific">Trichococcus ilyis</name>
    <dbReference type="NCBI Taxonomy" id="640938"/>
    <lineage>
        <taxon>Bacteria</taxon>
        <taxon>Bacillati</taxon>
        <taxon>Bacillota</taxon>
        <taxon>Bacilli</taxon>
        <taxon>Lactobacillales</taxon>
        <taxon>Carnobacteriaceae</taxon>
        <taxon>Trichococcus</taxon>
    </lineage>
</organism>